<evidence type="ECO:0000259" key="10">
    <source>
        <dbReference type="PROSITE" id="PS50188"/>
    </source>
</evidence>
<evidence type="ECO:0000259" key="9">
    <source>
        <dbReference type="PROSITE" id="PS50119"/>
    </source>
</evidence>
<evidence type="ECO:0000256" key="6">
    <source>
        <dbReference type="PROSITE-ProRule" id="PRU00024"/>
    </source>
</evidence>
<evidence type="ECO:0000313" key="12">
    <source>
        <dbReference type="Proteomes" id="UP000265180"/>
    </source>
</evidence>
<dbReference type="Pfam" id="PF00643">
    <property type="entry name" value="zf-B_box"/>
    <property type="match status" value="1"/>
</dbReference>
<dbReference type="GO" id="GO:0005737">
    <property type="term" value="C:cytoplasm"/>
    <property type="evidence" value="ECO:0007669"/>
    <property type="project" value="UniProtKB-ARBA"/>
</dbReference>
<evidence type="ECO:0000256" key="5">
    <source>
        <dbReference type="ARBA" id="ARBA00022859"/>
    </source>
</evidence>
<dbReference type="PRINTS" id="PR01407">
    <property type="entry name" value="BUTYPHLNCDUF"/>
</dbReference>
<evidence type="ECO:0000259" key="8">
    <source>
        <dbReference type="PROSITE" id="PS50089"/>
    </source>
</evidence>
<keyword evidence="7" id="KW-0175">Coiled coil</keyword>
<dbReference type="Pfam" id="PF13765">
    <property type="entry name" value="PRY"/>
    <property type="match status" value="1"/>
</dbReference>
<reference key="1">
    <citation type="journal article" date="2007" name="Nature">
        <title>The medaka draft genome and insights into vertebrate genome evolution.</title>
        <authorList>
            <person name="Kasahara M."/>
            <person name="Naruse K."/>
            <person name="Sasaki S."/>
            <person name="Nakatani Y."/>
            <person name="Qu W."/>
            <person name="Ahsan B."/>
            <person name="Yamada T."/>
            <person name="Nagayasu Y."/>
            <person name="Doi K."/>
            <person name="Kasai Y."/>
            <person name="Jindo T."/>
            <person name="Kobayashi D."/>
            <person name="Shimada A."/>
            <person name="Toyoda A."/>
            <person name="Kuroki Y."/>
            <person name="Fujiyama A."/>
            <person name="Sasaki T."/>
            <person name="Shimizu A."/>
            <person name="Asakawa S."/>
            <person name="Shimizu N."/>
            <person name="Hashimoto S."/>
            <person name="Yang J."/>
            <person name="Lee Y."/>
            <person name="Matsushima K."/>
            <person name="Sugano S."/>
            <person name="Sakaizumi M."/>
            <person name="Narita T."/>
            <person name="Ohishi K."/>
            <person name="Haga S."/>
            <person name="Ohta F."/>
            <person name="Nomoto H."/>
            <person name="Nogata K."/>
            <person name="Morishita T."/>
            <person name="Endo T."/>
            <person name="Shin-I T."/>
            <person name="Takeda H."/>
            <person name="Morishita S."/>
            <person name="Kohara Y."/>
        </authorList>
    </citation>
    <scope>NUCLEOTIDE SEQUENCE [LARGE SCALE GENOMIC DNA]</scope>
    <source>
        <strain>Hd-rR</strain>
    </source>
</reference>
<dbReference type="InterPro" id="IPR006574">
    <property type="entry name" value="PRY"/>
</dbReference>
<dbReference type="Ensembl" id="ENSORLT00020029732.1">
    <property type="protein sequence ID" value="ENSORLP00020034746.1"/>
    <property type="gene ID" value="ENSORLG00020021379.1"/>
</dbReference>
<dbReference type="PROSITE" id="PS50119">
    <property type="entry name" value="ZF_BBOX"/>
    <property type="match status" value="1"/>
</dbReference>
<dbReference type="PANTHER" id="PTHR25465:SF5">
    <property type="entry name" value="E3 UBIQUITIN_ISG15 LIGASE TRIM25-RELATED"/>
    <property type="match status" value="1"/>
</dbReference>
<dbReference type="InterPro" id="IPR013320">
    <property type="entry name" value="ConA-like_dom_sf"/>
</dbReference>
<dbReference type="PANTHER" id="PTHR25465">
    <property type="entry name" value="B-BOX DOMAIN CONTAINING"/>
    <property type="match status" value="1"/>
</dbReference>
<feature type="coiled-coil region" evidence="7">
    <location>
        <begin position="132"/>
        <end position="165"/>
    </location>
</feature>
<evidence type="ECO:0000256" key="4">
    <source>
        <dbReference type="ARBA" id="ARBA00022833"/>
    </source>
</evidence>
<name>A0A3P9MP04_ORYLA</name>
<dbReference type="GO" id="GO:0045087">
    <property type="term" value="P:innate immune response"/>
    <property type="evidence" value="ECO:0007669"/>
    <property type="project" value="UniProtKB-KW"/>
</dbReference>
<dbReference type="PROSITE" id="PS50188">
    <property type="entry name" value="B302_SPRY"/>
    <property type="match status" value="1"/>
</dbReference>
<dbReference type="PROSITE" id="PS00518">
    <property type="entry name" value="ZF_RING_1"/>
    <property type="match status" value="1"/>
</dbReference>
<evidence type="ECO:0000256" key="1">
    <source>
        <dbReference type="ARBA" id="ARBA00022588"/>
    </source>
</evidence>
<keyword evidence="2" id="KW-0479">Metal-binding</keyword>
<dbReference type="InterPro" id="IPR001841">
    <property type="entry name" value="Znf_RING"/>
</dbReference>
<reference evidence="11" key="4">
    <citation type="submission" date="2025-09" db="UniProtKB">
        <authorList>
            <consortium name="Ensembl"/>
        </authorList>
    </citation>
    <scope>IDENTIFICATION</scope>
    <source>
        <strain evidence="11">HNI</strain>
    </source>
</reference>
<feature type="domain" description="B30.2/SPRY" evidence="10">
    <location>
        <begin position="284"/>
        <end position="477"/>
    </location>
</feature>
<keyword evidence="3 6" id="KW-0863">Zinc-finger</keyword>
<dbReference type="Pfam" id="PF15227">
    <property type="entry name" value="zf-C3HC4_4"/>
    <property type="match status" value="1"/>
</dbReference>
<organism evidence="11 12">
    <name type="scientific">Oryzias latipes</name>
    <name type="common">Japanese rice fish</name>
    <name type="synonym">Japanese killifish</name>
    <dbReference type="NCBI Taxonomy" id="8090"/>
    <lineage>
        <taxon>Eukaryota</taxon>
        <taxon>Metazoa</taxon>
        <taxon>Chordata</taxon>
        <taxon>Craniata</taxon>
        <taxon>Vertebrata</taxon>
        <taxon>Euteleostomi</taxon>
        <taxon>Actinopterygii</taxon>
        <taxon>Neopterygii</taxon>
        <taxon>Teleostei</taxon>
        <taxon>Neoteleostei</taxon>
        <taxon>Acanthomorphata</taxon>
        <taxon>Ovalentaria</taxon>
        <taxon>Atherinomorphae</taxon>
        <taxon>Beloniformes</taxon>
        <taxon>Adrianichthyidae</taxon>
        <taxon>Oryziinae</taxon>
        <taxon>Oryzias</taxon>
    </lineage>
</organism>
<sequence length="477" mass="53984">SASAPIAVNLNEAAFSCSICLDLLDIPVTIPCGHSYCMLCIKGFWKGKENDSRSCPQCRETFTSEPALVKNTMLAALTEELQKTGICPPAAEHHYAGAEDVMKLFCRTDQKSICYLCSVEEHKGHDTVSAAAERTERQRELEENQLQIQQRIQDREKEVKLLQQQEVATNMSIDQAMENSEKIFTELICLVERKRGELEQEITELKRRDAELKQLSLTEDHSRFLLNYPSLPPLSESTHSSSINVRPPGDVRDVTAAVSELGKKLEDILREELTRISLTITQVDVSPSEPKSRPDFLLTYYRNLTLDPNTAHTRLMMLKKKKVTGVAQTQPYPDNAGRFTFWWQVLSKESLTGRCYWEVEWKGDGLYVAVAYNSISRDGKGKECRFGWNENSWAVHIYGNTCIFYHNCEKVSISAPVSSRIGVYLDHTAGVLSFYSVSKVCLQSKQINGRYHIHHPPHCAEPPGTQRHLRQDALCGL</sequence>
<dbReference type="InterPro" id="IPR017907">
    <property type="entry name" value="Znf_RING_CS"/>
</dbReference>
<dbReference type="Gene3D" id="3.30.160.60">
    <property type="entry name" value="Classic Zinc Finger"/>
    <property type="match status" value="1"/>
</dbReference>
<dbReference type="Gene3D" id="3.30.40.10">
    <property type="entry name" value="Zinc/RING finger domain, C3HC4 (zinc finger)"/>
    <property type="match status" value="1"/>
</dbReference>
<dbReference type="Proteomes" id="UP000265180">
    <property type="component" value="Chromosome 17"/>
</dbReference>
<dbReference type="Gene3D" id="2.60.120.920">
    <property type="match status" value="1"/>
</dbReference>
<keyword evidence="4" id="KW-0862">Zinc</keyword>
<dbReference type="InterPro" id="IPR000315">
    <property type="entry name" value="Znf_B-box"/>
</dbReference>
<dbReference type="AlphaFoldDB" id="A0A3P9MP04"/>
<reference evidence="11" key="3">
    <citation type="submission" date="2025-08" db="UniProtKB">
        <authorList>
            <consortium name="Ensembl"/>
        </authorList>
    </citation>
    <scope>IDENTIFICATION</scope>
    <source>
        <strain evidence="11">HNI</strain>
    </source>
</reference>
<dbReference type="InterPro" id="IPR001870">
    <property type="entry name" value="B30.2/SPRY"/>
</dbReference>
<dbReference type="SMART" id="SM00589">
    <property type="entry name" value="PRY"/>
    <property type="match status" value="1"/>
</dbReference>
<proteinExistence type="predicted"/>
<evidence type="ECO:0000256" key="3">
    <source>
        <dbReference type="ARBA" id="ARBA00022771"/>
    </source>
</evidence>
<keyword evidence="1" id="KW-0399">Innate immunity</keyword>
<dbReference type="SUPFAM" id="SSF57850">
    <property type="entry name" value="RING/U-box"/>
    <property type="match status" value="1"/>
</dbReference>
<dbReference type="SUPFAM" id="SSF49899">
    <property type="entry name" value="Concanavalin A-like lectins/glucanases"/>
    <property type="match status" value="1"/>
</dbReference>
<protein>
    <submittedName>
        <fullName evidence="11">Uncharacterized protein</fullName>
    </submittedName>
</protein>
<dbReference type="Pfam" id="PF25600">
    <property type="entry name" value="TRIM_CC"/>
    <property type="match status" value="1"/>
</dbReference>
<dbReference type="InterPro" id="IPR058030">
    <property type="entry name" value="TRIM8/14/16/25/29/45/65_CC"/>
</dbReference>
<feature type="domain" description="B box-type" evidence="9">
    <location>
        <begin position="82"/>
        <end position="130"/>
    </location>
</feature>
<evidence type="ECO:0000256" key="2">
    <source>
        <dbReference type="ARBA" id="ARBA00022723"/>
    </source>
</evidence>
<reference evidence="11 12" key="2">
    <citation type="submission" date="2017-04" db="EMBL/GenBank/DDBJ databases">
        <title>CpG methylation of centromeres and impact of large insertions on vertebrate speciation.</title>
        <authorList>
            <person name="Ichikawa K."/>
            <person name="Yoshimura J."/>
            <person name="Morishita S."/>
        </authorList>
    </citation>
    <scope>NUCLEOTIDE SEQUENCE</scope>
    <source>
        <strain evidence="11 12">HNI</strain>
    </source>
</reference>
<dbReference type="GO" id="GO:0008270">
    <property type="term" value="F:zinc ion binding"/>
    <property type="evidence" value="ECO:0007669"/>
    <property type="project" value="UniProtKB-KW"/>
</dbReference>
<dbReference type="InterPro" id="IPR043136">
    <property type="entry name" value="B30.2/SPRY_sf"/>
</dbReference>
<dbReference type="SMART" id="SM00184">
    <property type="entry name" value="RING"/>
    <property type="match status" value="1"/>
</dbReference>
<dbReference type="CDD" id="cd19769">
    <property type="entry name" value="Bbox2_TRIM16-like"/>
    <property type="match status" value="1"/>
</dbReference>
<dbReference type="PROSITE" id="PS50089">
    <property type="entry name" value="ZF_RING_2"/>
    <property type="match status" value="1"/>
</dbReference>
<dbReference type="SUPFAM" id="SSF57845">
    <property type="entry name" value="B-box zinc-binding domain"/>
    <property type="match status" value="1"/>
</dbReference>
<dbReference type="InterPro" id="IPR013083">
    <property type="entry name" value="Znf_RING/FYVE/PHD"/>
</dbReference>
<accession>A0A3P9MP04</accession>
<evidence type="ECO:0000256" key="7">
    <source>
        <dbReference type="SAM" id="Coils"/>
    </source>
</evidence>
<evidence type="ECO:0000313" key="11">
    <source>
        <dbReference type="Ensembl" id="ENSORLP00020034746.1"/>
    </source>
</evidence>
<dbReference type="Pfam" id="PF00622">
    <property type="entry name" value="SPRY"/>
    <property type="match status" value="1"/>
</dbReference>
<keyword evidence="5" id="KW-0391">Immunity</keyword>
<feature type="domain" description="RING-type" evidence="8">
    <location>
        <begin position="17"/>
        <end position="59"/>
    </location>
</feature>
<dbReference type="InterPro" id="IPR051051">
    <property type="entry name" value="E3_ubiq-ligase_TRIM/RNF"/>
</dbReference>
<dbReference type="InterPro" id="IPR003877">
    <property type="entry name" value="SPRY_dom"/>
</dbReference>
<dbReference type="InterPro" id="IPR003879">
    <property type="entry name" value="Butyrophylin_SPRY"/>
</dbReference>